<comment type="subcellular location">
    <subcellularLocation>
        <location evidence="2">Membrane</location>
    </subcellularLocation>
</comment>
<dbReference type="InterPro" id="IPR005467">
    <property type="entry name" value="His_kinase_dom"/>
</dbReference>
<evidence type="ECO:0000256" key="6">
    <source>
        <dbReference type="ARBA" id="ARBA00022692"/>
    </source>
</evidence>
<dbReference type="SMART" id="SM00388">
    <property type="entry name" value="HisKA"/>
    <property type="match status" value="1"/>
</dbReference>
<keyword evidence="4" id="KW-0597">Phosphoprotein</keyword>
<evidence type="ECO:0000256" key="4">
    <source>
        <dbReference type="ARBA" id="ARBA00022553"/>
    </source>
</evidence>
<dbReference type="SMART" id="SM00387">
    <property type="entry name" value="HATPase_c"/>
    <property type="match status" value="1"/>
</dbReference>
<organism evidence="14 15">
    <name type="scientific">Limnobacter litoralis</name>
    <dbReference type="NCBI Taxonomy" id="481366"/>
    <lineage>
        <taxon>Bacteria</taxon>
        <taxon>Pseudomonadati</taxon>
        <taxon>Pseudomonadota</taxon>
        <taxon>Betaproteobacteria</taxon>
        <taxon>Burkholderiales</taxon>
        <taxon>Burkholderiaceae</taxon>
        <taxon>Limnobacter</taxon>
    </lineage>
</organism>
<dbReference type="Gene3D" id="3.30.565.10">
    <property type="entry name" value="Histidine kinase-like ATPase, C-terminal domain"/>
    <property type="match status" value="1"/>
</dbReference>
<dbReference type="PROSITE" id="PS50109">
    <property type="entry name" value="HIS_KIN"/>
    <property type="match status" value="1"/>
</dbReference>
<keyword evidence="9" id="KW-0902">Two-component regulatory system</keyword>
<dbReference type="PRINTS" id="PR00344">
    <property type="entry name" value="BCTRLSENSOR"/>
</dbReference>
<dbReference type="InterPro" id="IPR036890">
    <property type="entry name" value="HATPase_C_sf"/>
</dbReference>
<evidence type="ECO:0000259" key="12">
    <source>
        <dbReference type="PROSITE" id="PS50109"/>
    </source>
</evidence>
<dbReference type="RefSeq" id="WP_284280114.1">
    <property type="nucleotide sequence ID" value="NZ_BSOJ01000007.1"/>
</dbReference>
<dbReference type="InterPro" id="IPR013727">
    <property type="entry name" value="2CSK_N"/>
</dbReference>
<gene>
    <name evidence="14" type="ORF">GCM10007875_07760</name>
</gene>
<proteinExistence type="predicted"/>
<evidence type="ECO:0000256" key="1">
    <source>
        <dbReference type="ARBA" id="ARBA00000085"/>
    </source>
</evidence>
<dbReference type="SUPFAM" id="SSF55874">
    <property type="entry name" value="ATPase domain of HSP90 chaperone/DNA topoisomerase II/histidine kinase"/>
    <property type="match status" value="1"/>
</dbReference>
<dbReference type="Pfam" id="PF08521">
    <property type="entry name" value="2CSK_N"/>
    <property type="match status" value="1"/>
</dbReference>
<evidence type="ECO:0000256" key="9">
    <source>
        <dbReference type="ARBA" id="ARBA00023012"/>
    </source>
</evidence>
<dbReference type="SUPFAM" id="SSF47384">
    <property type="entry name" value="Homodimeric domain of signal transducing histidine kinase"/>
    <property type="match status" value="1"/>
</dbReference>
<feature type="domain" description="Histidine kinase" evidence="12">
    <location>
        <begin position="239"/>
        <end position="452"/>
    </location>
</feature>
<evidence type="ECO:0000256" key="11">
    <source>
        <dbReference type="SAM" id="Phobius"/>
    </source>
</evidence>
<dbReference type="Pfam" id="PF00512">
    <property type="entry name" value="HisKA"/>
    <property type="match status" value="1"/>
</dbReference>
<sequence length="452" mass="50245">MTSIRLGLLKRLIIPMLLVSLLASALTYWLAWGPAQLAFDQSLADNAWALASRLRVIDNKVVVDLPNPAAQILRIDHYDEIFFAVRDEAHHTILGDHDFPNLQTAQADQALLAYYATMRGEPVRVITLITHIDGKEVRIGVAETLRKRKRSQSEILSGLMILESLLLGVFVLVVWKAVGSGLRPVSRFQEELDMRKPGDLTALHTENLPVELAPAVKGINDLLARLDSSLRTQREFIADVAHQIRTPLAGIQTHVEWLITRHANDEKSRQSLELVLSSVKDLTRKSNQLMSLARAEPSRCNPELFEEVRLDLLVENTMQHFILLADNKLIDLGFELTPTSARGDVFLLRDLLDNLVDNAIRYTPEGGRVTVKCRTMPDSSAELEVEDTGPGIPEQARTNVLKRHVRLDIEGQKGAGLGLAIVNNIVADHNASIVIADSHANSGTRFVVRFPA</sequence>
<evidence type="ECO:0000256" key="8">
    <source>
        <dbReference type="ARBA" id="ARBA00022989"/>
    </source>
</evidence>
<evidence type="ECO:0000256" key="7">
    <source>
        <dbReference type="ARBA" id="ARBA00022777"/>
    </source>
</evidence>
<evidence type="ECO:0000313" key="15">
    <source>
        <dbReference type="Proteomes" id="UP001156664"/>
    </source>
</evidence>
<keyword evidence="10 11" id="KW-0472">Membrane</keyword>
<evidence type="ECO:0000259" key="13">
    <source>
        <dbReference type="PROSITE" id="PS50885"/>
    </source>
</evidence>
<keyword evidence="6 11" id="KW-0812">Transmembrane</keyword>
<evidence type="ECO:0000256" key="3">
    <source>
        <dbReference type="ARBA" id="ARBA00012438"/>
    </source>
</evidence>
<dbReference type="CDD" id="cd00075">
    <property type="entry name" value="HATPase"/>
    <property type="match status" value="1"/>
</dbReference>
<feature type="domain" description="HAMP" evidence="13">
    <location>
        <begin position="179"/>
        <end position="231"/>
    </location>
</feature>
<feature type="transmembrane region" description="Helical" evidence="11">
    <location>
        <begin position="155"/>
        <end position="175"/>
    </location>
</feature>
<dbReference type="InterPro" id="IPR003661">
    <property type="entry name" value="HisK_dim/P_dom"/>
</dbReference>
<evidence type="ECO:0000256" key="10">
    <source>
        <dbReference type="ARBA" id="ARBA00023136"/>
    </source>
</evidence>
<keyword evidence="8 11" id="KW-1133">Transmembrane helix</keyword>
<accession>A0ABQ5YM70</accession>
<dbReference type="PANTHER" id="PTHR45436">
    <property type="entry name" value="SENSOR HISTIDINE KINASE YKOH"/>
    <property type="match status" value="1"/>
</dbReference>
<feature type="transmembrane region" description="Helical" evidence="11">
    <location>
        <begin position="12"/>
        <end position="31"/>
    </location>
</feature>
<dbReference type="Gene3D" id="1.10.287.130">
    <property type="match status" value="1"/>
</dbReference>
<dbReference type="InterPro" id="IPR036097">
    <property type="entry name" value="HisK_dim/P_sf"/>
</dbReference>
<keyword evidence="7 14" id="KW-0418">Kinase</keyword>
<keyword evidence="5" id="KW-0808">Transferase</keyword>
<dbReference type="InterPro" id="IPR003594">
    <property type="entry name" value="HATPase_dom"/>
</dbReference>
<dbReference type="InterPro" id="IPR003660">
    <property type="entry name" value="HAMP_dom"/>
</dbReference>
<evidence type="ECO:0000256" key="5">
    <source>
        <dbReference type="ARBA" id="ARBA00022679"/>
    </source>
</evidence>
<dbReference type="EMBL" id="BSOJ01000007">
    <property type="protein sequence ID" value="GLR25688.1"/>
    <property type="molecule type" value="Genomic_DNA"/>
</dbReference>
<dbReference type="PANTHER" id="PTHR45436:SF1">
    <property type="entry name" value="SENSOR PROTEIN QSEC"/>
    <property type="match status" value="1"/>
</dbReference>
<dbReference type="GO" id="GO:0016301">
    <property type="term" value="F:kinase activity"/>
    <property type="evidence" value="ECO:0007669"/>
    <property type="project" value="UniProtKB-KW"/>
</dbReference>
<dbReference type="PROSITE" id="PS50885">
    <property type="entry name" value="HAMP"/>
    <property type="match status" value="1"/>
</dbReference>
<keyword evidence="15" id="KW-1185">Reference proteome</keyword>
<dbReference type="EC" id="2.7.13.3" evidence="3"/>
<evidence type="ECO:0000313" key="14">
    <source>
        <dbReference type="EMBL" id="GLR25688.1"/>
    </source>
</evidence>
<dbReference type="Proteomes" id="UP001156664">
    <property type="component" value="Unassembled WGS sequence"/>
</dbReference>
<protein>
    <recommendedName>
        <fullName evidence="3">histidine kinase</fullName>
        <ecNumber evidence="3">2.7.13.3</ecNumber>
    </recommendedName>
</protein>
<dbReference type="Pfam" id="PF02518">
    <property type="entry name" value="HATPase_c"/>
    <property type="match status" value="1"/>
</dbReference>
<comment type="caution">
    <text evidence="14">The sequence shown here is derived from an EMBL/GenBank/DDBJ whole genome shotgun (WGS) entry which is preliminary data.</text>
</comment>
<dbReference type="InterPro" id="IPR004358">
    <property type="entry name" value="Sig_transdc_His_kin-like_C"/>
</dbReference>
<comment type="catalytic activity">
    <reaction evidence="1">
        <text>ATP + protein L-histidine = ADP + protein N-phospho-L-histidine.</text>
        <dbReference type="EC" id="2.7.13.3"/>
    </reaction>
</comment>
<name>A0ABQ5YM70_9BURK</name>
<reference evidence="15" key="1">
    <citation type="journal article" date="2019" name="Int. J. Syst. Evol. Microbiol.">
        <title>The Global Catalogue of Microorganisms (GCM) 10K type strain sequencing project: providing services to taxonomists for standard genome sequencing and annotation.</title>
        <authorList>
            <consortium name="The Broad Institute Genomics Platform"/>
            <consortium name="The Broad Institute Genome Sequencing Center for Infectious Disease"/>
            <person name="Wu L."/>
            <person name="Ma J."/>
        </authorList>
    </citation>
    <scope>NUCLEOTIDE SEQUENCE [LARGE SCALE GENOMIC DNA]</scope>
    <source>
        <strain evidence="15">NBRC 105857</strain>
    </source>
</reference>
<dbReference type="CDD" id="cd00082">
    <property type="entry name" value="HisKA"/>
    <property type="match status" value="1"/>
</dbReference>
<dbReference type="InterPro" id="IPR050428">
    <property type="entry name" value="TCS_sensor_his_kinase"/>
</dbReference>
<evidence type="ECO:0000256" key="2">
    <source>
        <dbReference type="ARBA" id="ARBA00004370"/>
    </source>
</evidence>